<dbReference type="GeneTree" id="ENSGT00390000005182"/>
<dbReference type="GO" id="GO:0000785">
    <property type="term" value="C:chromatin"/>
    <property type="evidence" value="ECO:0007669"/>
    <property type="project" value="TreeGrafter"/>
</dbReference>
<keyword evidence="3" id="KW-1185">Reference proteome</keyword>
<reference evidence="2" key="2">
    <citation type="submission" date="2025-08" db="UniProtKB">
        <authorList>
            <consortium name="Ensembl"/>
        </authorList>
    </citation>
    <scope>IDENTIFICATION</scope>
</reference>
<dbReference type="Proteomes" id="UP000007648">
    <property type="component" value="Unassembled WGS sequence"/>
</dbReference>
<evidence type="ECO:0000313" key="2">
    <source>
        <dbReference type="Ensembl" id="ENSSHAP00000003439.1"/>
    </source>
</evidence>
<dbReference type="PANTHER" id="PTHR14389:SF3">
    <property type="entry name" value="PROTEIN FAM111A-LIKE"/>
    <property type="match status" value="1"/>
</dbReference>
<dbReference type="RefSeq" id="XP_012408350.1">
    <property type="nucleotide sequence ID" value="XM_012552896.3"/>
</dbReference>
<dbReference type="InParanoid" id="G3VJT4"/>
<sequence>MESRGDKKLPQPSSNDEQNMSMSTMVKQEHPLTQVPGNEGPGKNTSLPSEDGKCNEQIATADVTDNTEVEFLIKIRQKNKKSEDNYKVFGKLNDSVYKSLIKHEAVENALKERPEEEMRVSIDGAFIDGTGETRASNIYVNLGMPLKCLPKNSHLHITFFTNNENQDDLQKYNKSIDQECFTFYISVMGIEKKRIVQPNYNAKKDGNLLVFGTGGDTVYDVLCNDGRFLSWVTDNDWLLVKDEVNYTKTCRVEKVANQKFKVCVHKNKNPTAHHKELEETKKKENATKKCKQKPHSKEQPDNLNTTQEGTQSPSADDKFLKPELPKTDRKLTPARSKPEQGQFYILKEYIIKTYTFFTRENNLISHFFQTEEKRAKEKGTELFNLHQEKFGKVTEDAMTSKIFKTFATLLDSVGYIYVNYNGKSVSGTCFVFWDRYILTCRHVLDLIITQVEEQNWAQAISENSFVTFTDENPFESLKRYAIEAWFEVSSIPLDYAVLQLKGNEIPKGLFKQKQNTETPRDGTVFIIGHPQGWLKKIDICMVIPLAERENTYQTVLQDRQKSECNPTNCPENETRCVHMFSPKSFREDKVMDFEDCLTYHTSFFSGSSGSPVLDASGRLVALHAAGFPYTYHQQQQSIIEYGYSINSIHEDMVHNHGSWYNLLFPYPQDVEMESCDDSAQGFCLQRRCL</sequence>
<dbReference type="eggNOG" id="ENOG502QTFX">
    <property type="taxonomic scope" value="Eukaryota"/>
</dbReference>
<proteinExistence type="predicted"/>
<dbReference type="STRING" id="9305.ENSSHAP00000003439"/>
<feature type="region of interest" description="Disordered" evidence="1">
    <location>
        <begin position="1"/>
        <end position="51"/>
    </location>
</feature>
<evidence type="ECO:0000313" key="3">
    <source>
        <dbReference type="Proteomes" id="UP000007648"/>
    </source>
</evidence>
<dbReference type="GeneID" id="100915971"/>
<gene>
    <name evidence="2" type="primary">FAM111A</name>
</gene>
<feature type="compositionally biased region" description="Polar residues" evidence="1">
    <location>
        <begin position="301"/>
        <end position="314"/>
    </location>
</feature>
<dbReference type="AlphaFoldDB" id="G3VJT4"/>
<dbReference type="InterPro" id="IPR043504">
    <property type="entry name" value="Peptidase_S1_PA_chymotrypsin"/>
</dbReference>
<dbReference type="PANTHER" id="PTHR14389">
    <property type="entry name" value="SI:CH1073-475A24.1"/>
    <property type="match status" value="1"/>
</dbReference>
<dbReference type="SUPFAM" id="SSF50494">
    <property type="entry name" value="Trypsin-like serine proteases"/>
    <property type="match status" value="1"/>
</dbReference>
<feature type="region of interest" description="Disordered" evidence="1">
    <location>
        <begin position="271"/>
        <end position="335"/>
    </location>
</feature>
<protein>
    <submittedName>
        <fullName evidence="2">FAM111 trypsin like peptidase A</fullName>
    </submittedName>
</protein>
<feature type="compositionally biased region" description="Polar residues" evidence="1">
    <location>
        <begin position="11"/>
        <end position="26"/>
    </location>
</feature>
<dbReference type="Gene3D" id="2.40.10.10">
    <property type="entry name" value="Trypsin-like serine proteases"/>
    <property type="match status" value="1"/>
</dbReference>
<dbReference type="GO" id="GO:0005634">
    <property type="term" value="C:nucleus"/>
    <property type="evidence" value="ECO:0007669"/>
    <property type="project" value="TreeGrafter"/>
</dbReference>
<dbReference type="InterPro" id="IPR009003">
    <property type="entry name" value="Peptidase_S1_PA"/>
</dbReference>
<dbReference type="CTD" id="63901"/>
<dbReference type="GO" id="GO:0006260">
    <property type="term" value="P:DNA replication"/>
    <property type="evidence" value="ECO:0007669"/>
    <property type="project" value="TreeGrafter"/>
</dbReference>
<name>G3VJT4_SARHA</name>
<dbReference type="KEGG" id="shr:100915971"/>
<dbReference type="RefSeq" id="XP_012408351.1">
    <property type="nucleotide sequence ID" value="XM_012552897.3"/>
</dbReference>
<dbReference type="Ensembl" id="ENSSHAT00000003475.2">
    <property type="protein sequence ID" value="ENSSHAP00000003439.1"/>
    <property type="gene ID" value="ENSSHAG00000003022.2"/>
</dbReference>
<feature type="compositionally biased region" description="Basic and acidic residues" evidence="1">
    <location>
        <begin position="315"/>
        <end position="331"/>
    </location>
</feature>
<dbReference type="OMA" id="KEGCKLC"/>
<accession>G3VJT4</accession>
<dbReference type="FunCoup" id="G3VJT4">
    <property type="interactions" value="1768"/>
</dbReference>
<dbReference type="Pfam" id="PF13365">
    <property type="entry name" value="Trypsin_2"/>
    <property type="match status" value="1"/>
</dbReference>
<organism evidence="2 3">
    <name type="scientific">Sarcophilus harrisii</name>
    <name type="common">Tasmanian devil</name>
    <name type="synonym">Sarcophilus laniarius</name>
    <dbReference type="NCBI Taxonomy" id="9305"/>
    <lineage>
        <taxon>Eukaryota</taxon>
        <taxon>Metazoa</taxon>
        <taxon>Chordata</taxon>
        <taxon>Craniata</taxon>
        <taxon>Vertebrata</taxon>
        <taxon>Euteleostomi</taxon>
        <taxon>Mammalia</taxon>
        <taxon>Metatheria</taxon>
        <taxon>Dasyuromorphia</taxon>
        <taxon>Dasyuridae</taxon>
        <taxon>Sarcophilus</taxon>
    </lineage>
</organism>
<reference evidence="2 3" key="1">
    <citation type="journal article" date="2011" name="Proc. Natl. Acad. Sci. U.S.A.">
        <title>Genetic diversity and population structure of the endangered marsupial Sarcophilus harrisii (Tasmanian devil).</title>
        <authorList>
            <person name="Miller W."/>
            <person name="Hayes V.M."/>
            <person name="Ratan A."/>
            <person name="Petersen D.C."/>
            <person name="Wittekindt N.E."/>
            <person name="Miller J."/>
            <person name="Walenz B."/>
            <person name="Knight J."/>
            <person name="Qi J."/>
            <person name="Zhao F."/>
            <person name="Wang Q."/>
            <person name="Bedoya-Reina O.C."/>
            <person name="Katiyar N."/>
            <person name="Tomsho L.P."/>
            <person name="Kasson L.M."/>
            <person name="Hardie R.A."/>
            <person name="Woodbridge P."/>
            <person name="Tindall E.A."/>
            <person name="Bertelsen M.F."/>
            <person name="Dixon D."/>
            <person name="Pyecroft S."/>
            <person name="Helgen K.M."/>
            <person name="Lesk A.M."/>
            <person name="Pringle T.H."/>
            <person name="Patterson N."/>
            <person name="Zhang Y."/>
            <person name="Kreiss A."/>
            <person name="Woods G.M."/>
            <person name="Jones M.E."/>
            <person name="Schuster S.C."/>
        </authorList>
    </citation>
    <scope>NUCLEOTIDE SEQUENCE [LARGE SCALE GENOMIC DNA]</scope>
</reference>
<evidence type="ECO:0000256" key="1">
    <source>
        <dbReference type="SAM" id="MobiDB-lite"/>
    </source>
</evidence>
<feature type="compositionally biased region" description="Basic and acidic residues" evidence="1">
    <location>
        <begin position="273"/>
        <end position="287"/>
    </location>
</feature>
<dbReference type="OrthoDB" id="10025068at2759"/>
<reference evidence="2" key="3">
    <citation type="submission" date="2025-09" db="UniProtKB">
        <authorList>
            <consortium name="Ensembl"/>
        </authorList>
    </citation>
    <scope>IDENTIFICATION</scope>
</reference>